<reference evidence="3" key="1">
    <citation type="journal article" date="2021" name="PeerJ">
        <title>Extensive microbial diversity within the chicken gut microbiome revealed by metagenomics and culture.</title>
        <authorList>
            <person name="Gilroy R."/>
            <person name="Ravi A."/>
            <person name="Getino M."/>
            <person name="Pursley I."/>
            <person name="Horton D.L."/>
            <person name="Alikhan N.F."/>
            <person name="Baker D."/>
            <person name="Gharbi K."/>
            <person name="Hall N."/>
            <person name="Watson M."/>
            <person name="Adriaenssens E.M."/>
            <person name="Foster-Nyarko E."/>
            <person name="Jarju S."/>
            <person name="Secka A."/>
            <person name="Antonio M."/>
            <person name="Oren A."/>
            <person name="Chaudhuri R.R."/>
            <person name="La Ragione R."/>
            <person name="Hildebrand F."/>
            <person name="Pallen M.J."/>
        </authorList>
    </citation>
    <scope>NUCLEOTIDE SEQUENCE</scope>
    <source>
        <strain evidence="3">ChiHecec1B25-7008</strain>
    </source>
</reference>
<accession>A0A9D2HUI9</accession>
<dbReference type="PROSITE" id="PS51257">
    <property type="entry name" value="PROKAR_LIPOPROTEIN"/>
    <property type="match status" value="1"/>
</dbReference>
<dbReference type="Proteomes" id="UP000823860">
    <property type="component" value="Unassembled WGS sequence"/>
</dbReference>
<evidence type="ECO:0008006" key="5">
    <source>
        <dbReference type="Google" id="ProtNLM"/>
    </source>
</evidence>
<sequence>MKKQYLLMAAFASAMAFTACSNEDDLGGIDSNPVINEVVEGATFEISISNQGVGTKAVRPMGSSAADNSVNTVALKVYKYDTDAWQEVTLASDESSATGGKIALKYVEGQAKTNAGSILTNGVIEYDADVEESVPGDDQHITKKAKIEVIGLENNAKYQIVAYGYNDDKGSSNVGYPYSSGPTAAGTGFENGVFQANVGTLQNPVHQLEEIFAASDVAETTLDKESSQAIFTVTPSLTLTRQVAGMLAYFKNVPIYLNKMDDPSDTHYKVEKLEIVANHKSADFYFPAMLLDNDDFNGIIAANDEEEVLLTFDFSKIAKNYQSPEKGATFYTFDGPSATTPNVAPYAEGYYGTPGLELQENTIFGARYLLPYDQHYGNSTTLVLRFYGKDTSNNYVLLEERDVTTENVPEGANMYTYDIRCNNFYSIGQKLATDTTDPDPDDPDDDDDPIDLTGKTINLRINDAWAVLHNMGIE</sequence>
<evidence type="ECO:0000256" key="1">
    <source>
        <dbReference type="SAM" id="MobiDB-lite"/>
    </source>
</evidence>
<keyword evidence="2" id="KW-0732">Signal</keyword>
<organism evidence="3 4">
    <name type="scientific">Candidatus Bacteroides intestinavium</name>
    <dbReference type="NCBI Taxonomy" id="2838469"/>
    <lineage>
        <taxon>Bacteria</taxon>
        <taxon>Pseudomonadati</taxon>
        <taxon>Bacteroidota</taxon>
        <taxon>Bacteroidia</taxon>
        <taxon>Bacteroidales</taxon>
        <taxon>Bacteroidaceae</taxon>
        <taxon>Bacteroides</taxon>
    </lineage>
</organism>
<evidence type="ECO:0000313" key="4">
    <source>
        <dbReference type="Proteomes" id="UP000823860"/>
    </source>
</evidence>
<proteinExistence type="predicted"/>
<gene>
    <name evidence="3" type="ORF">H9785_10610</name>
</gene>
<feature type="region of interest" description="Disordered" evidence="1">
    <location>
        <begin position="431"/>
        <end position="451"/>
    </location>
</feature>
<dbReference type="EMBL" id="DWZE01000131">
    <property type="protein sequence ID" value="HJA84403.1"/>
    <property type="molecule type" value="Genomic_DNA"/>
</dbReference>
<reference evidence="3" key="2">
    <citation type="submission" date="2021-04" db="EMBL/GenBank/DDBJ databases">
        <authorList>
            <person name="Gilroy R."/>
        </authorList>
    </citation>
    <scope>NUCLEOTIDE SEQUENCE</scope>
    <source>
        <strain evidence="3">ChiHecec1B25-7008</strain>
    </source>
</reference>
<dbReference type="AlphaFoldDB" id="A0A9D2HUI9"/>
<evidence type="ECO:0000313" key="3">
    <source>
        <dbReference type="EMBL" id="HJA84403.1"/>
    </source>
</evidence>
<feature type="compositionally biased region" description="Acidic residues" evidence="1">
    <location>
        <begin position="436"/>
        <end position="450"/>
    </location>
</feature>
<name>A0A9D2HUI9_9BACE</name>
<comment type="caution">
    <text evidence="3">The sequence shown here is derived from an EMBL/GenBank/DDBJ whole genome shotgun (WGS) entry which is preliminary data.</text>
</comment>
<evidence type="ECO:0000256" key="2">
    <source>
        <dbReference type="SAM" id="SignalP"/>
    </source>
</evidence>
<feature type="chain" id="PRO_5039007184" description="Fimbrial subunit protein C-terminal domain-containing protein" evidence="2">
    <location>
        <begin position="22"/>
        <end position="474"/>
    </location>
</feature>
<feature type="signal peptide" evidence="2">
    <location>
        <begin position="1"/>
        <end position="21"/>
    </location>
</feature>
<protein>
    <recommendedName>
        <fullName evidence="5">Fimbrial subunit protein C-terminal domain-containing protein</fullName>
    </recommendedName>
</protein>